<organism evidence="1 2">
    <name type="scientific">Parabacteroides johnsonii CL02T12C29</name>
    <dbReference type="NCBI Taxonomy" id="999419"/>
    <lineage>
        <taxon>Bacteria</taxon>
        <taxon>Pseudomonadati</taxon>
        <taxon>Bacteroidota</taxon>
        <taxon>Bacteroidia</taxon>
        <taxon>Bacteroidales</taxon>
        <taxon>Tannerellaceae</taxon>
        <taxon>Parabacteroides</taxon>
    </lineage>
</organism>
<dbReference type="CDD" id="cd05403">
    <property type="entry name" value="NT_KNTase_like"/>
    <property type="match status" value="1"/>
</dbReference>
<proteinExistence type="predicted"/>
<dbReference type="InterPro" id="IPR043519">
    <property type="entry name" value="NT_sf"/>
</dbReference>
<comment type="caution">
    <text evidence="1">The sequence shown here is derived from an EMBL/GenBank/DDBJ whole genome shotgun (WGS) entry which is preliminary data.</text>
</comment>
<dbReference type="HOGENOM" id="CLU_3046230_0_0_10"/>
<dbReference type="Gene3D" id="3.30.460.10">
    <property type="entry name" value="Beta Polymerase, domain 2"/>
    <property type="match status" value="1"/>
</dbReference>
<evidence type="ECO:0000313" key="2">
    <source>
        <dbReference type="Proteomes" id="UP000001218"/>
    </source>
</evidence>
<reference evidence="1 2" key="1">
    <citation type="submission" date="2012-02" db="EMBL/GenBank/DDBJ databases">
        <title>The Genome Sequence of Parabacteroides johnsonii CL02T12C29.</title>
        <authorList>
            <consortium name="The Broad Institute Genome Sequencing Platform"/>
            <person name="Earl A."/>
            <person name="Ward D."/>
            <person name="Feldgarden M."/>
            <person name="Gevers D."/>
            <person name="Zitomersky N.L."/>
            <person name="Coyne M.J."/>
            <person name="Comstock L.E."/>
            <person name="Young S.K."/>
            <person name="Zeng Q."/>
            <person name="Gargeya S."/>
            <person name="Fitzgerald M."/>
            <person name="Haas B."/>
            <person name="Abouelleil A."/>
            <person name="Alvarado L."/>
            <person name="Arachchi H.M."/>
            <person name="Berlin A."/>
            <person name="Chapman S.B."/>
            <person name="Gearin G."/>
            <person name="Goldberg J."/>
            <person name="Griggs A."/>
            <person name="Gujja S."/>
            <person name="Hansen M."/>
            <person name="Heiman D."/>
            <person name="Howarth C."/>
            <person name="Larimer J."/>
            <person name="Lui A."/>
            <person name="MacDonald P.J.P."/>
            <person name="McCowen C."/>
            <person name="Montmayeur A."/>
            <person name="Murphy C."/>
            <person name="Neiman D."/>
            <person name="Pearson M."/>
            <person name="Priest M."/>
            <person name="Roberts A."/>
            <person name="Saif S."/>
            <person name="Shea T."/>
            <person name="Sisk P."/>
            <person name="Stolte C."/>
            <person name="Sykes S."/>
            <person name="Wortman J."/>
            <person name="Nusbaum C."/>
            <person name="Birren B."/>
        </authorList>
    </citation>
    <scope>NUCLEOTIDE SEQUENCE [LARGE SCALE GENOMIC DNA]</scope>
    <source>
        <strain evidence="1 2">CL02T12C29</strain>
    </source>
</reference>
<evidence type="ECO:0008006" key="3">
    <source>
        <dbReference type="Google" id="ProtNLM"/>
    </source>
</evidence>
<dbReference type="AlphaFoldDB" id="K5YCJ8"/>
<dbReference type="Proteomes" id="UP000001218">
    <property type="component" value="Unassembled WGS sequence"/>
</dbReference>
<protein>
    <recommendedName>
        <fullName evidence="3">Polymerase nucleotidyl transferase domain-containing protein</fullName>
    </recommendedName>
</protein>
<dbReference type="PATRIC" id="fig|999419.3.peg.1446"/>
<name>K5YCJ8_9BACT</name>
<dbReference type="EMBL" id="AGZP01000015">
    <property type="protein sequence ID" value="EKN11152.1"/>
    <property type="molecule type" value="Genomic_DNA"/>
</dbReference>
<gene>
    <name evidence="1" type="ORF">HMPREF1077_01410</name>
</gene>
<accession>K5YCJ8</accession>
<sequence length="54" mass="6184">MKQHMEMNKNEILQAIRTTAKRIMPSGARVILFGSQTCGDSDWDILNVFFVNNL</sequence>
<evidence type="ECO:0000313" key="1">
    <source>
        <dbReference type="EMBL" id="EKN11152.1"/>
    </source>
</evidence>